<dbReference type="PANTHER" id="PTHR43193">
    <property type="match status" value="1"/>
</dbReference>
<evidence type="ECO:0000256" key="3">
    <source>
        <dbReference type="ARBA" id="ARBA00023014"/>
    </source>
</evidence>
<gene>
    <name evidence="6" type="ORF">Thert_02695</name>
</gene>
<keyword evidence="2" id="KW-0408">Iron</keyword>
<dbReference type="Pfam" id="PF12838">
    <property type="entry name" value="Fer4_7"/>
    <property type="match status" value="1"/>
</dbReference>
<dbReference type="EMBL" id="CP016893">
    <property type="protein sequence ID" value="AST58536.1"/>
    <property type="molecule type" value="Genomic_DNA"/>
</dbReference>
<dbReference type="Pfam" id="PF04230">
    <property type="entry name" value="PS_pyruv_trans"/>
    <property type="match status" value="1"/>
</dbReference>
<protein>
    <submittedName>
        <fullName evidence="6">4Fe-4S binding domain protein</fullName>
    </submittedName>
</protein>
<dbReference type="PROSITE" id="PS00198">
    <property type="entry name" value="4FE4S_FER_1"/>
    <property type="match status" value="1"/>
</dbReference>
<evidence type="ECO:0000313" key="6">
    <source>
        <dbReference type="EMBL" id="AST58536.1"/>
    </source>
</evidence>
<dbReference type="InterPro" id="IPR052977">
    <property type="entry name" value="Polyferredoxin-like_ET"/>
</dbReference>
<evidence type="ECO:0000256" key="4">
    <source>
        <dbReference type="SAM" id="Phobius"/>
    </source>
</evidence>
<evidence type="ECO:0000259" key="5">
    <source>
        <dbReference type="PROSITE" id="PS51379"/>
    </source>
</evidence>
<dbReference type="RefSeq" id="WP_094397776.1">
    <property type="nucleotide sequence ID" value="NZ_CP016893.1"/>
</dbReference>
<reference evidence="6 7" key="1">
    <citation type="submission" date="2016-08" db="EMBL/GenBank/DDBJ databases">
        <title>A novel genetic cassette of butanologenic Thermoanaerobacterium thermosaccharolyticum that directly convert cellulose to butanol.</title>
        <authorList>
            <person name="Li T."/>
            <person name="He J."/>
        </authorList>
    </citation>
    <scope>NUCLEOTIDE SEQUENCE [LARGE SCALE GENOMIC DNA]</scope>
    <source>
        <strain evidence="6 7">TG57</strain>
    </source>
</reference>
<dbReference type="AlphaFoldDB" id="A0A223I1B3"/>
<name>A0A223I1B3_THETR</name>
<evidence type="ECO:0000313" key="7">
    <source>
        <dbReference type="Proteomes" id="UP000214975"/>
    </source>
</evidence>
<dbReference type="InterPro" id="IPR007525">
    <property type="entry name" value="FrhB_FdhB_C"/>
</dbReference>
<keyword evidence="3" id="KW-0411">Iron-sulfur</keyword>
<dbReference type="PANTHER" id="PTHR43193:SF2">
    <property type="entry name" value="POLYFERREDOXIN PROTEIN FWDF"/>
    <property type="match status" value="1"/>
</dbReference>
<dbReference type="SUPFAM" id="SSF54862">
    <property type="entry name" value="4Fe-4S ferredoxins"/>
    <property type="match status" value="1"/>
</dbReference>
<feature type="domain" description="4Fe-4S ferredoxin-type" evidence="5">
    <location>
        <begin position="408"/>
        <end position="437"/>
    </location>
</feature>
<dbReference type="GO" id="GO:0051536">
    <property type="term" value="F:iron-sulfur cluster binding"/>
    <property type="evidence" value="ECO:0007669"/>
    <property type="project" value="UniProtKB-KW"/>
</dbReference>
<dbReference type="InterPro" id="IPR017900">
    <property type="entry name" value="4Fe4S_Fe_S_CS"/>
</dbReference>
<accession>A0A223I1B3</accession>
<evidence type="ECO:0000256" key="1">
    <source>
        <dbReference type="ARBA" id="ARBA00022723"/>
    </source>
</evidence>
<keyword evidence="4" id="KW-0812">Transmembrane</keyword>
<sequence length="770" mass="88764">MKKVAIMTWYQYLNFGTALQVTALSYIIAKMGYQPEVIQYIPHGKMLTRGSYKNPNYYIKKVISKINCPSIINDESRNAAFNTFLNEHIKLTRLCRTESELFALNNEFDAFICGSDQIWAPTIFNSKYFLDFVQQPSKMISYAPSIGLSVIEDKYVRNCMRECISRFNHLSVREEQGQNLIREICGKEATVVLDPTLLLKSDEWDSMASNKVESGPYILCYFLGSNKKPWKHVKILSEKTGLPVKVIPVFNQDLQRGYQVAFGAGPSEFLELIKKAAFVCTDSFHGIAFSILYERPFFTFERFSNKDSNSQNSRIYNILKIVGLENRLIKDKMKIRDNPLNCDFSEAKRKLEIEKKKSLQYLENALNESTESVIDTYMITNTCCGCGACAAICKKDAIEIKRDEDGFLKAFVIQYKCIGCGLCKKVCPYNGLNSTEIDKEKHKLFMAYSKQAEALQISSSGGIGYEISKLLCEKGYDVIGCTYDKEKAEAVHQRVPAGDIDRLHIFQGSKYLQSNSADAINELVNSSEKAVVFGTPCQISGIDRLLKLREKRNNFILVDLICHGVPSQNLWKKYIREGSKKYGYGLTPEVVFRDKSKGWRKMFIRLQGNGKIYSCFEKKDLFYRFFLIGHCYASPCYECNYRTASAADIRIGDYWGPRYKNNKSGVSMVIAMTSKGEKVLQQLYRINRIELQQMNCEEYWTVQYPKNPIKPVFYNELIDEIKDESISLRKLADKYCKEYEWYSKIYRIYYLLRTIYKKIKNTKPVSKNII</sequence>
<proteinExistence type="predicted"/>
<feature type="transmembrane region" description="Helical" evidence="4">
    <location>
        <begin position="12"/>
        <end position="29"/>
    </location>
</feature>
<dbReference type="InterPro" id="IPR007345">
    <property type="entry name" value="Polysacch_pyruvyl_Trfase"/>
</dbReference>
<keyword evidence="4" id="KW-0472">Membrane</keyword>
<keyword evidence="4" id="KW-1133">Transmembrane helix</keyword>
<organism evidence="6 7">
    <name type="scientific">Thermoanaerobacterium thermosaccharolyticum</name>
    <name type="common">Clostridium thermosaccharolyticum</name>
    <dbReference type="NCBI Taxonomy" id="1517"/>
    <lineage>
        <taxon>Bacteria</taxon>
        <taxon>Bacillati</taxon>
        <taxon>Bacillota</taxon>
        <taxon>Clostridia</taxon>
        <taxon>Thermoanaerobacterales</taxon>
        <taxon>Thermoanaerobacteraceae</taxon>
        <taxon>Thermoanaerobacterium</taxon>
    </lineage>
</organism>
<feature type="domain" description="4Fe-4S ferredoxin-type" evidence="5">
    <location>
        <begin position="374"/>
        <end position="403"/>
    </location>
</feature>
<dbReference type="Gene3D" id="3.30.70.20">
    <property type="match status" value="1"/>
</dbReference>
<keyword evidence="1" id="KW-0479">Metal-binding</keyword>
<dbReference type="PROSITE" id="PS51379">
    <property type="entry name" value="4FE4S_FER_2"/>
    <property type="match status" value="2"/>
</dbReference>
<dbReference type="GO" id="GO:0046872">
    <property type="term" value="F:metal ion binding"/>
    <property type="evidence" value="ECO:0007669"/>
    <property type="project" value="UniProtKB-KW"/>
</dbReference>
<evidence type="ECO:0000256" key="2">
    <source>
        <dbReference type="ARBA" id="ARBA00023004"/>
    </source>
</evidence>
<dbReference type="Pfam" id="PF04432">
    <property type="entry name" value="FrhB_FdhB_C"/>
    <property type="match status" value="1"/>
</dbReference>
<dbReference type="InterPro" id="IPR017896">
    <property type="entry name" value="4Fe4S_Fe-S-bd"/>
</dbReference>
<dbReference type="Proteomes" id="UP000214975">
    <property type="component" value="Chromosome"/>
</dbReference>